<sequence>MIAIDTNVLLRYLLDDDAAQSKKAGKIILSGSDVLITDVVLAETIWTLKGKRYNLDKASIIAVVNRLFEEPDLCFESGQTVWKSLNDYMNAKPVKTAGKKKEADFPDALIVNKARYVASQEAHSFEGAYTFDVAAQQIPDTKKP</sequence>
<evidence type="ECO:0000313" key="2">
    <source>
        <dbReference type="EMBL" id="VAW62034.1"/>
    </source>
</evidence>
<dbReference type="SUPFAM" id="SSF88723">
    <property type="entry name" value="PIN domain-like"/>
    <property type="match status" value="1"/>
</dbReference>
<dbReference type="Gene3D" id="3.40.50.1010">
    <property type="entry name" value="5'-nuclease"/>
    <property type="match status" value="1"/>
</dbReference>
<reference evidence="2" key="1">
    <citation type="submission" date="2018-06" db="EMBL/GenBank/DDBJ databases">
        <authorList>
            <person name="Zhirakovskaya E."/>
        </authorList>
    </citation>
    <scope>NUCLEOTIDE SEQUENCE</scope>
</reference>
<proteinExistence type="predicted"/>
<organism evidence="2">
    <name type="scientific">hydrothermal vent metagenome</name>
    <dbReference type="NCBI Taxonomy" id="652676"/>
    <lineage>
        <taxon>unclassified sequences</taxon>
        <taxon>metagenomes</taxon>
        <taxon>ecological metagenomes</taxon>
    </lineage>
</organism>
<gene>
    <name evidence="2" type="ORF">MNBD_GAMMA11-3311</name>
</gene>
<dbReference type="AlphaFoldDB" id="A0A3B0Y0K2"/>
<dbReference type="EMBL" id="UOFG01000162">
    <property type="protein sequence ID" value="VAW62034.1"/>
    <property type="molecule type" value="Genomic_DNA"/>
</dbReference>
<protein>
    <recommendedName>
        <fullName evidence="1">PIN domain-containing protein</fullName>
    </recommendedName>
</protein>
<feature type="domain" description="PIN" evidence="1">
    <location>
        <begin position="3"/>
        <end position="67"/>
    </location>
</feature>
<accession>A0A3B0Y0K2</accession>
<dbReference type="Pfam" id="PF01850">
    <property type="entry name" value="PIN"/>
    <property type="match status" value="1"/>
</dbReference>
<evidence type="ECO:0000259" key="1">
    <source>
        <dbReference type="Pfam" id="PF01850"/>
    </source>
</evidence>
<dbReference type="InterPro" id="IPR029060">
    <property type="entry name" value="PIN-like_dom_sf"/>
</dbReference>
<name>A0A3B0Y0K2_9ZZZZ</name>
<dbReference type="CDD" id="cd18683">
    <property type="entry name" value="PIN_VapC-like"/>
    <property type="match status" value="1"/>
</dbReference>
<dbReference type="InterPro" id="IPR002716">
    <property type="entry name" value="PIN_dom"/>
</dbReference>